<accession>A0A6J8ELN4</accession>
<reference evidence="1 2" key="1">
    <citation type="submission" date="2020-06" db="EMBL/GenBank/DDBJ databases">
        <authorList>
            <person name="Li R."/>
            <person name="Bekaert M."/>
        </authorList>
    </citation>
    <scope>NUCLEOTIDE SEQUENCE [LARGE SCALE GENOMIC DNA]</scope>
    <source>
        <strain evidence="2">wild</strain>
    </source>
</reference>
<gene>
    <name evidence="1" type="ORF">MCOR_52985</name>
</gene>
<dbReference type="AlphaFoldDB" id="A0A6J8ELN4"/>
<proteinExistence type="predicted"/>
<keyword evidence="2" id="KW-1185">Reference proteome</keyword>
<protein>
    <submittedName>
        <fullName evidence="1">Uncharacterized protein</fullName>
    </submittedName>
</protein>
<dbReference type="Gene3D" id="1.10.533.10">
    <property type="entry name" value="Death Domain, Fas"/>
    <property type="match status" value="1"/>
</dbReference>
<dbReference type="EMBL" id="CACVKT020009169">
    <property type="protein sequence ID" value="CAC5420796.1"/>
    <property type="molecule type" value="Genomic_DNA"/>
</dbReference>
<dbReference type="Proteomes" id="UP000507470">
    <property type="component" value="Unassembled WGS sequence"/>
</dbReference>
<name>A0A6J8ELN4_MYTCO</name>
<sequence length="166" mass="19641">MGFDRERTEYRCGCYSEYYSHDSFFYNDSRGGFVNVCGKHDHEDTSRSDHFENIKAERVIGKAEDVLTTQMKPVPIIRYLKEQRMISEDDANRLLKYDSKSIMVKELLQIFIQRISLNQLRLTLIKTEQTQLLRYLTDSEQNEEDDSEDIEKSYEGRCMLHLEGDC</sequence>
<evidence type="ECO:0000313" key="1">
    <source>
        <dbReference type="EMBL" id="CAC5420796.1"/>
    </source>
</evidence>
<evidence type="ECO:0000313" key="2">
    <source>
        <dbReference type="Proteomes" id="UP000507470"/>
    </source>
</evidence>
<dbReference type="InterPro" id="IPR011029">
    <property type="entry name" value="DEATH-like_dom_sf"/>
</dbReference>
<organism evidence="1 2">
    <name type="scientific">Mytilus coruscus</name>
    <name type="common">Sea mussel</name>
    <dbReference type="NCBI Taxonomy" id="42192"/>
    <lineage>
        <taxon>Eukaryota</taxon>
        <taxon>Metazoa</taxon>
        <taxon>Spiralia</taxon>
        <taxon>Lophotrochozoa</taxon>
        <taxon>Mollusca</taxon>
        <taxon>Bivalvia</taxon>
        <taxon>Autobranchia</taxon>
        <taxon>Pteriomorphia</taxon>
        <taxon>Mytilida</taxon>
        <taxon>Mytiloidea</taxon>
        <taxon>Mytilidae</taxon>
        <taxon>Mytilinae</taxon>
        <taxon>Mytilus</taxon>
    </lineage>
</organism>